<organism evidence="3 4">
    <name type="scientific">Oopsacas minuta</name>
    <dbReference type="NCBI Taxonomy" id="111878"/>
    <lineage>
        <taxon>Eukaryota</taxon>
        <taxon>Metazoa</taxon>
        <taxon>Porifera</taxon>
        <taxon>Hexactinellida</taxon>
        <taxon>Hexasterophora</taxon>
        <taxon>Lyssacinosida</taxon>
        <taxon>Leucopsacidae</taxon>
        <taxon>Oopsacas</taxon>
    </lineage>
</organism>
<name>A0AAV7K1P2_9METZ</name>
<keyword evidence="2" id="KW-1133">Transmembrane helix</keyword>
<protein>
    <submittedName>
        <fullName evidence="3">Uncharacterized protein</fullName>
    </submittedName>
</protein>
<evidence type="ECO:0000256" key="2">
    <source>
        <dbReference type="SAM" id="Phobius"/>
    </source>
</evidence>
<keyword evidence="2" id="KW-0812">Transmembrane</keyword>
<evidence type="ECO:0000313" key="4">
    <source>
        <dbReference type="Proteomes" id="UP001165289"/>
    </source>
</evidence>
<dbReference type="EMBL" id="JAKMXF010000222">
    <property type="protein sequence ID" value="KAI6654514.1"/>
    <property type="molecule type" value="Genomic_DNA"/>
</dbReference>
<proteinExistence type="predicted"/>
<sequence length="258" mass="29260">MAQPDDIQIAPVERDAYITETSFVDNSFVTEDDIPIVEDFTAVSEGVGYLNMYTSDCDPDTVSAKKAEEIVEIKENTIKRIISARWLLNDYLSSDDRDPQDKFNNLQNFTKDIISFVKILFLLKSSESSPDEVKSKHSTLITNPAADSHDTGNLTDSSPLLGDFQTHEADDIAILQSIRAEVEYYSQQWVELGESSEERKRVFSDPDTDDFSQFSSVSFRSLSYKRNFLWVILAIIVSMVVIVIFIILVLIIIFSVNR</sequence>
<feature type="transmembrane region" description="Helical" evidence="2">
    <location>
        <begin position="228"/>
        <end position="256"/>
    </location>
</feature>
<evidence type="ECO:0000313" key="3">
    <source>
        <dbReference type="EMBL" id="KAI6654514.1"/>
    </source>
</evidence>
<evidence type="ECO:0000256" key="1">
    <source>
        <dbReference type="SAM" id="MobiDB-lite"/>
    </source>
</evidence>
<comment type="caution">
    <text evidence="3">The sequence shown here is derived from an EMBL/GenBank/DDBJ whole genome shotgun (WGS) entry which is preliminary data.</text>
</comment>
<dbReference type="AlphaFoldDB" id="A0AAV7K1P2"/>
<accession>A0AAV7K1P2</accession>
<keyword evidence="4" id="KW-1185">Reference proteome</keyword>
<dbReference type="Proteomes" id="UP001165289">
    <property type="component" value="Unassembled WGS sequence"/>
</dbReference>
<reference evidence="3 4" key="1">
    <citation type="journal article" date="2023" name="BMC Biol.">
        <title>The compact genome of the sponge Oopsacas minuta (Hexactinellida) is lacking key metazoan core genes.</title>
        <authorList>
            <person name="Santini S."/>
            <person name="Schenkelaars Q."/>
            <person name="Jourda C."/>
            <person name="Duchesne M."/>
            <person name="Belahbib H."/>
            <person name="Rocher C."/>
            <person name="Selva M."/>
            <person name="Riesgo A."/>
            <person name="Vervoort M."/>
            <person name="Leys S.P."/>
            <person name="Kodjabachian L."/>
            <person name="Le Bivic A."/>
            <person name="Borchiellini C."/>
            <person name="Claverie J.M."/>
            <person name="Renard E."/>
        </authorList>
    </citation>
    <scope>NUCLEOTIDE SEQUENCE [LARGE SCALE GENOMIC DNA]</scope>
    <source>
        <strain evidence="3">SPO-2</strain>
    </source>
</reference>
<gene>
    <name evidence="3" type="ORF">LOD99_910</name>
</gene>
<keyword evidence="2" id="KW-0472">Membrane</keyword>
<feature type="region of interest" description="Disordered" evidence="1">
    <location>
        <begin position="130"/>
        <end position="153"/>
    </location>
</feature>